<comment type="caution">
    <text evidence="2">The sequence shown here is derived from an EMBL/GenBank/DDBJ whole genome shotgun (WGS) entry which is preliminary data.</text>
</comment>
<keyword evidence="1" id="KW-0732">Signal</keyword>
<gene>
    <name evidence="2" type="ORF">H9819_04335</name>
</gene>
<dbReference type="Proteomes" id="UP000824023">
    <property type="component" value="Unassembled WGS sequence"/>
</dbReference>
<evidence type="ECO:0000313" key="2">
    <source>
        <dbReference type="EMBL" id="HIZ01468.1"/>
    </source>
</evidence>
<name>A0A9D2A395_9BACE</name>
<dbReference type="PROSITE" id="PS51257">
    <property type="entry name" value="PROKAR_LIPOPROTEIN"/>
    <property type="match status" value="1"/>
</dbReference>
<evidence type="ECO:0000313" key="3">
    <source>
        <dbReference type="Proteomes" id="UP000824023"/>
    </source>
</evidence>
<protein>
    <recommendedName>
        <fullName evidence="4">Lipoprotein</fullName>
    </recommendedName>
</protein>
<dbReference type="AlphaFoldDB" id="A0A9D2A395"/>
<sequence>MKKNLFKATTLALTAFVVSACNLVGNLGTLAMDSEDAVKKVKNLVTDNIDTGEWKIIGISWNEGGGNGQLANDLNSGFVSVNMVKKDDGREYSQSFIGQLHYKPTAPDPNTRRDTPLEYDKITPIDVAKLDPAAIVSQLEEAKKMLPEQYVFKSLASYEMDATVPSEITGRGEYSDQQTAEFVMNVVEKGKETVTSAGQTSIVYYEVTFEVAPDGTLTMQTD</sequence>
<accession>A0A9D2A395</accession>
<reference evidence="2" key="2">
    <citation type="submission" date="2021-04" db="EMBL/GenBank/DDBJ databases">
        <authorList>
            <person name="Gilroy R."/>
        </authorList>
    </citation>
    <scope>NUCLEOTIDE SEQUENCE</scope>
    <source>
        <strain evidence="2">ChiHjej12B11-24981</strain>
    </source>
</reference>
<evidence type="ECO:0000256" key="1">
    <source>
        <dbReference type="SAM" id="SignalP"/>
    </source>
</evidence>
<feature type="chain" id="PRO_5039260644" description="Lipoprotein" evidence="1">
    <location>
        <begin position="21"/>
        <end position="222"/>
    </location>
</feature>
<proteinExistence type="predicted"/>
<feature type="signal peptide" evidence="1">
    <location>
        <begin position="1"/>
        <end position="20"/>
    </location>
</feature>
<reference evidence="2" key="1">
    <citation type="journal article" date="2021" name="PeerJ">
        <title>Extensive microbial diversity within the chicken gut microbiome revealed by metagenomics and culture.</title>
        <authorList>
            <person name="Gilroy R."/>
            <person name="Ravi A."/>
            <person name="Getino M."/>
            <person name="Pursley I."/>
            <person name="Horton D.L."/>
            <person name="Alikhan N.F."/>
            <person name="Baker D."/>
            <person name="Gharbi K."/>
            <person name="Hall N."/>
            <person name="Watson M."/>
            <person name="Adriaenssens E.M."/>
            <person name="Foster-Nyarko E."/>
            <person name="Jarju S."/>
            <person name="Secka A."/>
            <person name="Antonio M."/>
            <person name="Oren A."/>
            <person name="Chaudhuri R.R."/>
            <person name="La Ragione R."/>
            <person name="Hildebrand F."/>
            <person name="Pallen M.J."/>
        </authorList>
    </citation>
    <scope>NUCLEOTIDE SEQUENCE</scope>
    <source>
        <strain evidence="2">ChiHjej12B11-24981</strain>
    </source>
</reference>
<dbReference type="EMBL" id="DXCK01000062">
    <property type="protein sequence ID" value="HIZ01468.1"/>
    <property type="molecule type" value="Genomic_DNA"/>
</dbReference>
<evidence type="ECO:0008006" key="4">
    <source>
        <dbReference type="Google" id="ProtNLM"/>
    </source>
</evidence>
<organism evidence="2 3">
    <name type="scientific">Candidatus Bacteroides merdipullorum</name>
    <dbReference type="NCBI Taxonomy" id="2838474"/>
    <lineage>
        <taxon>Bacteria</taxon>
        <taxon>Pseudomonadati</taxon>
        <taxon>Bacteroidota</taxon>
        <taxon>Bacteroidia</taxon>
        <taxon>Bacteroidales</taxon>
        <taxon>Bacteroidaceae</taxon>
        <taxon>Bacteroides</taxon>
    </lineage>
</organism>